<dbReference type="InterPro" id="IPR012677">
    <property type="entry name" value="Nucleotide-bd_a/b_plait_sf"/>
</dbReference>
<organism evidence="4 5">
    <name type="scientific">Glossina fuscipes</name>
    <dbReference type="NCBI Taxonomy" id="7396"/>
    <lineage>
        <taxon>Eukaryota</taxon>
        <taxon>Metazoa</taxon>
        <taxon>Ecdysozoa</taxon>
        <taxon>Arthropoda</taxon>
        <taxon>Hexapoda</taxon>
        <taxon>Insecta</taxon>
        <taxon>Pterygota</taxon>
        <taxon>Neoptera</taxon>
        <taxon>Endopterygota</taxon>
        <taxon>Diptera</taxon>
        <taxon>Brachycera</taxon>
        <taxon>Muscomorpha</taxon>
        <taxon>Hippoboscoidea</taxon>
        <taxon>Glossinidae</taxon>
        <taxon>Glossina</taxon>
    </lineage>
</organism>
<dbReference type="Proteomes" id="UP000092443">
    <property type="component" value="Unplaced"/>
</dbReference>
<name>A0A9C5Z696_9MUSC</name>
<dbReference type="KEGG" id="gfs:119637909"/>
<dbReference type="PROSITE" id="PS50102">
    <property type="entry name" value="RRM"/>
    <property type="match status" value="1"/>
</dbReference>
<sequence length="209" mass="24530">MIANSFDSFDRSIFECQLISYTSYQKNGTKYIKSRKMLDDKLLQQQLNSCAGEIFITGISRETRAERIAEIASLLGELYLLRFKVDYSGKSRGFAYLQYIDPNFMPTALIQLPLLFRQYKYTKIRVRQSSNRCKLLLKGICCMPPEIVFDMLKQSIKFDKLVGREIYPGYFEYQILFSCNVEAVYARRDLLRSIRKFGRNATVLWDRYG</sequence>
<evidence type="ECO:0000256" key="2">
    <source>
        <dbReference type="PROSITE-ProRule" id="PRU00176"/>
    </source>
</evidence>
<dbReference type="SUPFAM" id="SSF54928">
    <property type="entry name" value="RNA-binding domain, RBD"/>
    <property type="match status" value="1"/>
</dbReference>
<proteinExistence type="predicted"/>
<dbReference type="InterPro" id="IPR035979">
    <property type="entry name" value="RBD_domain_sf"/>
</dbReference>
<protein>
    <submittedName>
        <fullName evidence="5">Dead end protein 1</fullName>
    </submittedName>
</protein>
<dbReference type="InterPro" id="IPR000504">
    <property type="entry name" value="RRM_dom"/>
</dbReference>
<evidence type="ECO:0000259" key="3">
    <source>
        <dbReference type="PROSITE" id="PS50102"/>
    </source>
</evidence>
<dbReference type="RefSeq" id="XP_037890279.1">
    <property type="nucleotide sequence ID" value="XM_038034351.1"/>
</dbReference>
<evidence type="ECO:0000313" key="5">
    <source>
        <dbReference type="RefSeq" id="XP_037890279.1"/>
    </source>
</evidence>
<dbReference type="GO" id="GO:0003723">
    <property type="term" value="F:RNA binding"/>
    <property type="evidence" value="ECO:0007669"/>
    <property type="project" value="UniProtKB-UniRule"/>
</dbReference>
<evidence type="ECO:0000256" key="1">
    <source>
        <dbReference type="ARBA" id="ARBA00022884"/>
    </source>
</evidence>
<gene>
    <name evidence="5" type="primary">LOC119637909</name>
</gene>
<dbReference type="AlphaFoldDB" id="A0A9C5Z696"/>
<feature type="domain" description="RRM" evidence="3">
    <location>
        <begin position="52"/>
        <end position="131"/>
    </location>
</feature>
<evidence type="ECO:0000313" key="4">
    <source>
        <dbReference type="Proteomes" id="UP000092443"/>
    </source>
</evidence>
<keyword evidence="1 2" id="KW-0694">RNA-binding</keyword>
<reference evidence="5" key="1">
    <citation type="submission" date="2025-08" db="UniProtKB">
        <authorList>
            <consortium name="RefSeq"/>
        </authorList>
    </citation>
    <scope>IDENTIFICATION</scope>
    <source>
        <tissue evidence="5">Whole body pupa</tissue>
    </source>
</reference>
<dbReference type="Gene3D" id="3.30.70.330">
    <property type="match status" value="2"/>
</dbReference>
<accession>A0A9C5Z696</accession>
<dbReference type="GeneID" id="119637909"/>
<keyword evidence="4" id="KW-1185">Reference proteome</keyword>